<gene>
    <name evidence="6" type="primary">syrM1_3</name>
    <name evidence="6" type="ORF">NCTC7357_02589</name>
</gene>
<dbReference type="InterPro" id="IPR036390">
    <property type="entry name" value="WH_DNA-bd_sf"/>
</dbReference>
<dbReference type="InterPro" id="IPR005119">
    <property type="entry name" value="LysR_subst-bd"/>
</dbReference>
<evidence type="ECO:0000256" key="1">
    <source>
        <dbReference type="ARBA" id="ARBA00009437"/>
    </source>
</evidence>
<dbReference type="SUPFAM" id="SSF53850">
    <property type="entry name" value="Periplasmic binding protein-like II"/>
    <property type="match status" value="1"/>
</dbReference>
<comment type="similarity">
    <text evidence="1">Belongs to the LysR transcriptional regulatory family.</text>
</comment>
<dbReference type="InterPro" id="IPR050389">
    <property type="entry name" value="LysR-type_TF"/>
</dbReference>
<feature type="domain" description="HTH lysR-type" evidence="5">
    <location>
        <begin position="8"/>
        <end position="65"/>
    </location>
</feature>
<evidence type="ECO:0000313" key="6">
    <source>
        <dbReference type="EMBL" id="VEF74296.1"/>
    </source>
</evidence>
<organism evidence="6 7">
    <name type="scientific">Pseudomonas chlororaphis</name>
    <dbReference type="NCBI Taxonomy" id="587753"/>
    <lineage>
        <taxon>Bacteria</taxon>
        <taxon>Pseudomonadati</taxon>
        <taxon>Pseudomonadota</taxon>
        <taxon>Gammaproteobacteria</taxon>
        <taxon>Pseudomonadales</taxon>
        <taxon>Pseudomonadaceae</taxon>
        <taxon>Pseudomonas</taxon>
    </lineage>
</organism>
<evidence type="ECO:0000256" key="2">
    <source>
        <dbReference type="ARBA" id="ARBA00023015"/>
    </source>
</evidence>
<dbReference type="InterPro" id="IPR000847">
    <property type="entry name" value="LysR_HTH_N"/>
</dbReference>
<dbReference type="EMBL" id="LR134334">
    <property type="protein sequence ID" value="VEF74296.1"/>
    <property type="molecule type" value="Genomic_DNA"/>
</dbReference>
<name>A0AAX3FUA2_9PSED</name>
<dbReference type="GO" id="GO:0003700">
    <property type="term" value="F:DNA-binding transcription factor activity"/>
    <property type="evidence" value="ECO:0007669"/>
    <property type="project" value="InterPro"/>
</dbReference>
<dbReference type="InterPro" id="IPR037402">
    <property type="entry name" value="YidZ_PBP2"/>
</dbReference>
<dbReference type="SUPFAM" id="SSF46785">
    <property type="entry name" value="Winged helix' DNA-binding domain"/>
    <property type="match status" value="1"/>
</dbReference>
<dbReference type="CDD" id="cd08417">
    <property type="entry name" value="PBP2_Nitroaromatics_like"/>
    <property type="match status" value="1"/>
</dbReference>
<sequence>MSSSFASLSLTQLRTLDVLLELRNLSHAALRLDSSQSVLSRQLANLREAFGDPLLVRQGREFVLTEQAQALVTPLKQVIVDLEALSSPDRFRPENCSRTFSLAASDYVAEYILPLLMERLDEVAPKVAVDYVTWQPRRFDLLAGGGLDLATTMLDDAPPEFHGRILGEDRPVCVMRRFHPLSGKTLEGNDYLAWKHVSISGGGDKDSFIDRYLQQGGHSRDVRLYVPFYAAAMRVVSNSDMLVTLPEHIAVQMSELYPVEWSTLPFIEQRHRYWVIWHQRTQHAPAHRWFRNLVYEVWQESNFGISRFTSKSNAEH</sequence>
<dbReference type="Pfam" id="PF00126">
    <property type="entry name" value="HTH_1"/>
    <property type="match status" value="1"/>
</dbReference>
<evidence type="ECO:0000259" key="5">
    <source>
        <dbReference type="PROSITE" id="PS50931"/>
    </source>
</evidence>
<dbReference type="PANTHER" id="PTHR30118:SF15">
    <property type="entry name" value="TRANSCRIPTIONAL REGULATORY PROTEIN"/>
    <property type="match status" value="1"/>
</dbReference>
<dbReference type="Gene3D" id="1.10.10.10">
    <property type="entry name" value="Winged helix-like DNA-binding domain superfamily/Winged helix DNA-binding domain"/>
    <property type="match status" value="1"/>
</dbReference>
<evidence type="ECO:0000256" key="4">
    <source>
        <dbReference type="ARBA" id="ARBA00023163"/>
    </source>
</evidence>
<accession>A0AAX3FUA2</accession>
<dbReference type="PANTHER" id="PTHR30118">
    <property type="entry name" value="HTH-TYPE TRANSCRIPTIONAL REGULATOR LEUO-RELATED"/>
    <property type="match status" value="1"/>
</dbReference>
<dbReference type="Proteomes" id="UP000277437">
    <property type="component" value="Chromosome"/>
</dbReference>
<dbReference type="InterPro" id="IPR036388">
    <property type="entry name" value="WH-like_DNA-bd_sf"/>
</dbReference>
<dbReference type="Gene3D" id="3.40.190.10">
    <property type="entry name" value="Periplasmic binding protein-like II"/>
    <property type="match status" value="2"/>
</dbReference>
<dbReference type="PROSITE" id="PS50931">
    <property type="entry name" value="HTH_LYSR"/>
    <property type="match status" value="1"/>
</dbReference>
<evidence type="ECO:0000313" key="7">
    <source>
        <dbReference type="Proteomes" id="UP000277437"/>
    </source>
</evidence>
<keyword evidence="4" id="KW-0804">Transcription</keyword>
<reference evidence="6 7" key="1">
    <citation type="submission" date="2018-12" db="EMBL/GenBank/DDBJ databases">
        <authorList>
            <consortium name="Pathogen Informatics"/>
        </authorList>
    </citation>
    <scope>NUCLEOTIDE SEQUENCE [LARGE SCALE GENOMIC DNA]</scope>
    <source>
        <strain evidence="6 7">NCTC7357</strain>
    </source>
</reference>
<keyword evidence="3" id="KW-0238">DNA-binding</keyword>
<proteinExistence type="inferred from homology"/>
<dbReference type="GO" id="GO:0003677">
    <property type="term" value="F:DNA binding"/>
    <property type="evidence" value="ECO:0007669"/>
    <property type="project" value="UniProtKB-KW"/>
</dbReference>
<keyword evidence="2" id="KW-0805">Transcription regulation</keyword>
<protein>
    <submittedName>
        <fullName evidence="6">LysR family transcriptional regulator</fullName>
    </submittedName>
</protein>
<dbReference type="AlphaFoldDB" id="A0AAX3FUA2"/>
<dbReference type="Pfam" id="PF03466">
    <property type="entry name" value="LysR_substrate"/>
    <property type="match status" value="1"/>
</dbReference>
<dbReference type="RefSeq" id="WP_124325463.1">
    <property type="nucleotide sequence ID" value="NZ_CP118137.1"/>
</dbReference>
<evidence type="ECO:0000256" key="3">
    <source>
        <dbReference type="ARBA" id="ARBA00023125"/>
    </source>
</evidence>